<dbReference type="VEuPathDB" id="FungiDB:AJ78_07145"/>
<accession>A0A1J9Q8F3</accession>
<reference evidence="2 3" key="1">
    <citation type="submission" date="2015-07" db="EMBL/GenBank/DDBJ databases">
        <title>Emmonsia species relationships and genome sequence.</title>
        <authorList>
            <consortium name="The Broad Institute Genomics Platform"/>
            <person name="Cuomo C.A."/>
            <person name="Munoz J.F."/>
            <person name="Imamovic A."/>
            <person name="Priest M.E."/>
            <person name="Young S."/>
            <person name="Clay O.K."/>
            <person name="McEwen J.G."/>
        </authorList>
    </citation>
    <scope>NUCLEOTIDE SEQUENCE [LARGE SCALE GENOMIC DNA]</scope>
    <source>
        <strain evidence="2 3">UAMH 9510</strain>
    </source>
</reference>
<evidence type="ECO:0000313" key="2">
    <source>
        <dbReference type="EMBL" id="OJD12220.1"/>
    </source>
</evidence>
<comment type="caution">
    <text evidence="2">The sequence shown here is derived from an EMBL/GenBank/DDBJ whole genome shotgun (WGS) entry which is preliminary data.</text>
</comment>
<organism evidence="2 3">
    <name type="scientific">Emergomyces pasteurianus Ep9510</name>
    <dbReference type="NCBI Taxonomy" id="1447872"/>
    <lineage>
        <taxon>Eukaryota</taxon>
        <taxon>Fungi</taxon>
        <taxon>Dikarya</taxon>
        <taxon>Ascomycota</taxon>
        <taxon>Pezizomycotina</taxon>
        <taxon>Eurotiomycetes</taxon>
        <taxon>Eurotiomycetidae</taxon>
        <taxon>Onygenales</taxon>
        <taxon>Ajellomycetaceae</taxon>
        <taxon>Emergomyces</taxon>
    </lineage>
</organism>
<keyword evidence="3" id="KW-1185">Reference proteome</keyword>
<protein>
    <submittedName>
        <fullName evidence="2">Uncharacterized protein</fullName>
    </submittedName>
</protein>
<dbReference type="Proteomes" id="UP000182235">
    <property type="component" value="Unassembled WGS sequence"/>
</dbReference>
<proteinExistence type="predicted"/>
<feature type="region of interest" description="Disordered" evidence="1">
    <location>
        <begin position="1"/>
        <end position="22"/>
    </location>
</feature>
<evidence type="ECO:0000313" key="3">
    <source>
        <dbReference type="Proteomes" id="UP000182235"/>
    </source>
</evidence>
<dbReference type="EMBL" id="LGRN01000432">
    <property type="protein sequence ID" value="OJD12220.1"/>
    <property type="molecule type" value="Genomic_DNA"/>
</dbReference>
<evidence type="ECO:0000256" key="1">
    <source>
        <dbReference type="SAM" id="MobiDB-lite"/>
    </source>
</evidence>
<sequence>MSTEQGFEASERADSSPRPNPDKYKFLVGPIFSRGIYFASSTPRLLSTYISYALAARYITAYSLSYTTLDLLLVTMATADILPAIAGLQRPPTS</sequence>
<name>A0A1J9Q8F3_9EURO</name>
<gene>
    <name evidence="2" type="ORF">AJ78_07145</name>
</gene>
<dbReference type="AlphaFoldDB" id="A0A1J9Q8F3"/>
<feature type="compositionally biased region" description="Basic and acidic residues" evidence="1">
    <location>
        <begin position="9"/>
        <end position="22"/>
    </location>
</feature>